<keyword evidence="2" id="KW-1185">Reference proteome</keyword>
<evidence type="ECO:0000313" key="2">
    <source>
        <dbReference type="Proteomes" id="UP000257109"/>
    </source>
</evidence>
<organism evidence="1 2">
    <name type="scientific">Mucuna pruriens</name>
    <name type="common">Velvet bean</name>
    <name type="synonym">Dolichos pruriens</name>
    <dbReference type="NCBI Taxonomy" id="157652"/>
    <lineage>
        <taxon>Eukaryota</taxon>
        <taxon>Viridiplantae</taxon>
        <taxon>Streptophyta</taxon>
        <taxon>Embryophyta</taxon>
        <taxon>Tracheophyta</taxon>
        <taxon>Spermatophyta</taxon>
        <taxon>Magnoliopsida</taxon>
        <taxon>eudicotyledons</taxon>
        <taxon>Gunneridae</taxon>
        <taxon>Pentapetalae</taxon>
        <taxon>rosids</taxon>
        <taxon>fabids</taxon>
        <taxon>Fabales</taxon>
        <taxon>Fabaceae</taxon>
        <taxon>Papilionoideae</taxon>
        <taxon>50 kb inversion clade</taxon>
        <taxon>NPAAA clade</taxon>
        <taxon>indigoferoid/millettioid clade</taxon>
        <taxon>Phaseoleae</taxon>
        <taxon>Mucuna</taxon>
    </lineage>
</organism>
<sequence length="113" mass="12961">MYQGFKSVEEYYKDCEVALLKANVLESNCIRQFELNLNKGGVWSKKRLTPAFLPVGEVRKERRNGPGRTRVQRRGVPYHEAKKKNIHHLAVVHHPKAIASSAWGEMACYLPMP</sequence>
<dbReference type="EMBL" id="QJKJ01004548">
    <property type="protein sequence ID" value="RDX93705.1"/>
    <property type="molecule type" value="Genomic_DNA"/>
</dbReference>
<gene>
    <name evidence="1" type="ORF">CR513_23997</name>
</gene>
<dbReference type="Proteomes" id="UP000257109">
    <property type="component" value="Unassembled WGS sequence"/>
</dbReference>
<accession>A0A371GT40</accession>
<feature type="non-terminal residue" evidence="1">
    <location>
        <position position="1"/>
    </location>
</feature>
<name>A0A371GT40_MUCPR</name>
<protein>
    <submittedName>
        <fullName evidence="1">Uncharacterized protein</fullName>
    </submittedName>
</protein>
<dbReference type="AlphaFoldDB" id="A0A371GT40"/>
<evidence type="ECO:0000313" key="1">
    <source>
        <dbReference type="EMBL" id="RDX93705.1"/>
    </source>
</evidence>
<comment type="caution">
    <text evidence="1">The sequence shown here is derived from an EMBL/GenBank/DDBJ whole genome shotgun (WGS) entry which is preliminary data.</text>
</comment>
<reference evidence="1" key="1">
    <citation type="submission" date="2018-05" db="EMBL/GenBank/DDBJ databases">
        <title>Draft genome of Mucuna pruriens seed.</title>
        <authorList>
            <person name="Nnadi N.E."/>
            <person name="Vos R."/>
            <person name="Hasami M.H."/>
            <person name="Devisetty U.K."/>
            <person name="Aguiy J.C."/>
        </authorList>
    </citation>
    <scope>NUCLEOTIDE SEQUENCE [LARGE SCALE GENOMIC DNA]</scope>
    <source>
        <strain evidence="1">JCA_2017</strain>
    </source>
</reference>
<proteinExistence type="predicted"/>